<feature type="compositionally biased region" description="Basic and acidic residues" evidence="1">
    <location>
        <begin position="237"/>
        <end position="303"/>
    </location>
</feature>
<feature type="compositionally biased region" description="Low complexity" evidence="1">
    <location>
        <begin position="508"/>
        <end position="525"/>
    </location>
</feature>
<dbReference type="EMBL" id="LHPF02000001">
    <property type="protein sequence ID" value="PSC76247.1"/>
    <property type="molecule type" value="Genomic_DNA"/>
</dbReference>
<dbReference type="GO" id="GO:0003713">
    <property type="term" value="F:transcription coactivator activity"/>
    <property type="evidence" value="ECO:0007669"/>
    <property type="project" value="TreeGrafter"/>
</dbReference>
<proteinExistence type="predicted"/>
<dbReference type="Proteomes" id="UP000239649">
    <property type="component" value="Unassembled WGS sequence"/>
</dbReference>
<reference evidence="2 3" key="1">
    <citation type="journal article" date="2018" name="Plant J.">
        <title>Genome sequences of Chlorella sorokiniana UTEX 1602 and Micractinium conductrix SAG 241.80: implications to maltose excretion by a green alga.</title>
        <authorList>
            <person name="Arriola M.B."/>
            <person name="Velmurugan N."/>
            <person name="Zhang Y."/>
            <person name="Plunkett M.H."/>
            <person name="Hondzo H."/>
            <person name="Barney B.M."/>
        </authorList>
    </citation>
    <scope>NUCLEOTIDE SEQUENCE [LARGE SCALE GENOMIC DNA]</scope>
    <source>
        <strain evidence="2 3">SAG 241.80</strain>
    </source>
</reference>
<feature type="compositionally biased region" description="Low complexity" evidence="1">
    <location>
        <begin position="333"/>
        <end position="379"/>
    </location>
</feature>
<gene>
    <name evidence="2" type="ORF">C2E20_0422</name>
</gene>
<feature type="region of interest" description="Disordered" evidence="1">
    <location>
        <begin position="980"/>
        <end position="1054"/>
    </location>
</feature>
<feature type="compositionally biased region" description="Polar residues" evidence="1">
    <location>
        <begin position="1273"/>
        <end position="1284"/>
    </location>
</feature>
<feature type="compositionally biased region" description="Low complexity" evidence="1">
    <location>
        <begin position="985"/>
        <end position="1002"/>
    </location>
</feature>
<evidence type="ECO:0000313" key="2">
    <source>
        <dbReference type="EMBL" id="PSC76247.1"/>
    </source>
</evidence>
<evidence type="ECO:0000313" key="3">
    <source>
        <dbReference type="Proteomes" id="UP000239649"/>
    </source>
</evidence>
<feature type="compositionally biased region" description="Polar residues" evidence="1">
    <location>
        <begin position="467"/>
        <end position="480"/>
    </location>
</feature>
<feature type="compositionally biased region" description="Polar residues" evidence="1">
    <location>
        <begin position="558"/>
        <end position="568"/>
    </location>
</feature>
<feature type="region of interest" description="Disordered" evidence="1">
    <location>
        <begin position="1"/>
        <end position="30"/>
    </location>
</feature>
<comment type="caution">
    <text evidence="2">The sequence shown here is derived from an EMBL/GenBank/DDBJ whole genome shotgun (WGS) entry which is preliminary data.</text>
</comment>
<organism evidence="2 3">
    <name type="scientific">Micractinium conductrix</name>
    <dbReference type="NCBI Taxonomy" id="554055"/>
    <lineage>
        <taxon>Eukaryota</taxon>
        <taxon>Viridiplantae</taxon>
        <taxon>Chlorophyta</taxon>
        <taxon>core chlorophytes</taxon>
        <taxon>Trebouxiophyceae</taxon>
        <taxon>Chlorellales</taxon>
        <taxon>Chlorellaceae</taxon>
        <taxon>Chlorella clade</taxon>
        <taxon>Micractinium</taxon>
    </lineage>
</organism>
<feature type="region of interest" description="Disordered" evidence="1">
    <location>
        <begin position="1366"/>
        <end position="1390"/>
    </location>
</feature>
<dbReference type="OrthoDB" id="10586216at2759"/>
<feature type="compositionally biased region" description="Low complexity" evidence="1">
    <location>
        <begin position="18"/>
        <end position="29"/>
    </location>
</feature>
<keyword evidence="3" id="KW-1185">Reference proteome</keyword>
<feature type="region of interest" description="Disordered" evidence="1">
    <location>
        <begin position="497"/>
        <end position="759"/>
    </location>
</feature>
<feature type="compositionally biased region" description="Low complexity" evidence="1">
    <location>
        <begin position="637"/>
        <end position="706"/>
    </location>
</feature>
<feature type="compositionally biased region" description="Gly residues" evidence="1">
    <location>
        <begin position="746"/>
        <end position="755"/>
    </location>
</feature>
<feature type="compositionally biased region" description="Polar residues" evidence="1">
    <location>
        <begin position="715"/>
        <end position="729"/>
    </location>
</feature>
<dbReference type="GO" id="GO:0045944">
    <property type="term" value="P:positive regulation of transcription by RNA polymerase II"/>
    <property type="evidence" value="ECO:0007669"/>
    <property type="project" value="TreeGrafter"/>
</dbReference>
<protein>
    <submittedName>
        <fullName evidence="2">Uncharacterized protein</fullName>
    </submittedName>
</protein>
<feature type="compositionally biased region" description="Low complexity" evidence="1">
    <location>
        <begin position="536"/>
        <end position="549"/>
    </location>
</feature>
<dbReference type="PANTHER" id="PTHR23107:SF0">
    <property type="entry name" value="IP09280P"/>
    <property type="match status" value="1"/>
</dbReference>
<feature type="region of interest" description="Disordered" evidence="1">
    <location>
        <begin position="1256"/>
        <end position="1349"/>
    </location>
</feature>
<name>A0A2P6VQA3_9CHLO</name>
<dbReference type="STRING" id="554055.A0A2P6VQA3"/>
<feature type="region of interest" description="Disordered" evidence="1">
    <location>
        <begin position="222"/>
        <end position="482"/>
    </location>
</feature>
<dbReference type="GO" id="GO:0005634">
    <property type="term" value="C:nucleus"/>
    <property type="evidence" value="ECO:0007669"/>
    <property type="project" value="TreeGrafter"/>
</dbReference>
<accession>A0A2P6VQA3</accession>
<feature type="compositionally biased region" description="Low complexity" evidence="1">
    <location>
        <begin position="395"/>
        <end position="453"/>
    </location>
</feature>
<sequence>MPSSIRDRSPRRRRERSGTPPARAAADPTAEQRVAWNRDNLELLLVNTSEAFKLVEVERLLRVHNHVTPAIRRGDLPPFTVLKGLLLAFNCGGRRVGFAARYDVHDGEDRVEIEAGLPDGDPLIPLLSVSSRRPFDAADWREYGRAELERLREAYLARHSRGLPVDQAAAAAWRRHAALAWYARYRSEESGLQPHLHRLLDELRDRRELQRWARKFEVEPVAAGEAAAAPPPPPAKQPREEEQGARQAELRREEALQAERRRDQEQRAAERPQNERRRSGAEEAPRGREERRSEAEERPRSGVEEQPSSSGPEQARGGGQELQRAAATPLSVAPLQPAKQPQAASQQQPQQFGHASQQLQEQQQRQQQQQQRTSQQQQQHKAEPSGSGKQPGNSAATAPPAPAAAGPAGAQSRAQQLQQLQQQQQQQQMQMQQQQMQQQQMQQPSQPSQPSQPTAGGSVLPAVAALQQDQQSNHVASPTGSAAPAFIPLDVMLSPGCAAEEEAPTEAVQHQTQQHQPVQQPVQQHAGGKQASAELAGAQQVARAAAQRGPSRGGSRPASASHQPSRSMQDAAAAPAAPSWERRAASDESDELAGGGRGKRKRAAIQWQPQEKQPGDVALQTDALKSVAPKAAPAELPGKQPKAAASAAAGKVAAAPGSAQPKAASTGKAAAAAPGSAQPKAASTSKAVAAAPGSAQPKAAAQPKGKLSAKAADPSSYTFTVRNIPSSREGSPAESGELQPTMAARGEGGGGGGGTSRLAVSSTHPYLQLSPTAAAAASHSWMQQQQAQQQAYAAPGGAFMVHASHADDDLALPPGFDGADTLAAAAAARGRSVGALPGDSAGSLTVRVLVPPPAGGHDGGAYSAAQQQAGYVTMLGTAPGGVLQQHLGDGMGFAAPQHGLPAHMHQGLLPGGAPLAVDEYDRYALVGAAAVLSPSPADMMAQQQQQQQQQQYLEMQNQQQAQHQQQVQLAMQQQFVSYAPSEELPPGYGSGDAAASPADGAPLEPRSESARKRRKGEGRRVEVERGSSGGGEGDGRDKRGGGGGGGGGDSSKDAWQDACWDPLAVWESELVSLLSACPKGISVGELHRRHPLPPCMPQDEASYWRYLERRKQLCRAVRSQRGSDRSHDLVFPDACAAAWMRYKRALLQQLADRRPRLDAQIVSRRLPPADGLNRSMRGHLSHGVVGIVKHFLSEEVALIDDSDTSGKRRCLLELRPFPSEASIAAGCPPLIPPLPNTCHHFKKQACSLPMMSGTQNAVRSAEGPGGSLAAPSVASTGLHPTSQEHVPAGGSHTPQGLERKSVAETAGPDATAKASTVVLTPPSDPSLPPLISAPGQAPGTAGGEEHHGIGGKIKDVWHEIKEITPSTKEHSQEFGTGIAVGGYRSQMGKR</sequence>
<evidence type="ECO:0000256" key="1">
    <source>
        <dbReference type="SAM" id="MobiDB-lite"/>
    </source>
</evidence>
<dbReference type="PANTHER" id="PTHR23107">
    <property type="entry name" value="SYNOVIAL SARCOMA ASSOCIATED SS18 PROTEIN"/>
    <property type="match status" value="1"/>
</dbReference>